<evidence type="ECO:0000256" key="21">
    <source>
        <dbReference type="ARBA" id="ARBA00023170"/>
    </source>
</evidence>
<dbReference type="Pfam" id="PF00535">
    <property type="entry name" value="Glycos_transf_2"/>
    <property type="match status" value="1"/>
</dbReference>
<feature type="transmembrane region" description="Helical" evidence="33">
    <location>
        <begin position="81"/>
        <end position="99"/>
    </location>
</feature>
<keyword evidence="12 33" id="KW-0812">Transmembrane</keyword>
<evidence type="ECO:0000256" key="28">
    <source>
        <dbReference type="ARBA" id="ARBA00050905"/>
    </source>
</evidence>
<feature type="transmembrane region" description="Helical" evidence="33">
    <location>
        <begin position="140"/>
        <end position="162"/>
    </location>
</feature>
<dbReference type="CDD" id="cd17455">
    <property type="entry name" value="MFS_FLVCR1"/>
    <property type="match status" value="1"/>
</dbReference>
<feature type="transmembrane region" description="Helical" evidence="33">
    <location>
        <begin position="310"/>
        <end position="328"/>
    </location>
</feature>
<dbReference type="GO" id="GO:0030246">
    <property type="term" value="F:carbohydrate binding"/>
    <property type="evidence" value="ECO:0007669"/>
    <property type="project" value="UniProtKB-KW"/>
</dbReference>
<dbReference type="InterPro" id="IPR029044">
    <property type="entry name" value="Nucleotide-diphossugar_trans"/>
</dbReference>
<keyword evidence="13" id="KW-0479">Metal-binding</keyword>
<evidence type="ECO:0000256" key="23">
    <source>
        <dbReference type="ARBA" id="ARBA00023211"/>
    </source>
</evidence>
<evidence type="ECO:0000256" key="7">
    <source>
        <dbReference type="ARBA" id="ARBA00022448"/>
    </source>
</evidence>
<protein>
    <recommendedName>
        <fullName evidence="31">Choline/ethanolamine transporter FLVCR1</fullName>
        <ecNumber evidence="6">2.4.1.41</ecNumber>
    </recommendedName>
    <alternativeName>
        <fullName evidence="32">Heme transporter FLVCR1</fullName>
    </alternativeName>
</protein>
<feature type="transmembrane region" description="Helical" evidence="33">
    <location>
        <begin position="54"/>
        <end position="74"/>
    </location>
</feature>
<evidence type="ECO:0000256" key="17">
    <source>
        <dbReference type="ARBA" id="ARBA00023034"/>
    </source>
</evidence>
<dbReference type="GO" id="GO:0004653">
    <property type="term" value="F:polypeptide N-acetylgalactosaminyltransferase activity"/>
    <property type="evidence" value="ECO:0007669"/>
    <property type="project" value="UniProtKB-EC"/>
</dbReference>
<dbReference type="PROSITE" id="PS50231">
    <property type="entry name" value="RICIN_B_LECTIN"/>
    <property type="match status" value="1"/>
</dbReference>
<feature type="transmembrane region" description="Helical" evidence="33">
    <location>
        <begin position="398"/>
        <end position="417"/>
    </location>
</feature>
<dbReference type="InterPro" id="IPR000772">
    <property type="entry name" value="Ricin_B_lectin"/>
</dbReference>
<dbReference type="UniPathway" id="UPA00378"/>
<dbReference type="GO" id="GO:0015232">
    <property type="term" value="F:heme transmembrane transporter activity"/>
    <property type="evidence" value="ECO:0007669"/>
    <property type="project" value="UniProtKB-ARBA"/>
</dbReference>
<evidence type="ECO:0000256" key="14">
    <source>
        <dbReference type="ARBA" id="ARBA00022734"/>
    </source>
</evidence>
<dbReference type="Pfam" id="PF03372">
    <property type="entry name" value="Exo_endo_phos"/>
    <property type="match status" value="1"/>
</dbReference>
<keyword evidence="7" id="KW-0813">Transport</keyword>
<evidence type="ECO:0000313" key="36">
    <source>
        <dbReference type="Proteomes" id="UP000727407"/>
    </source>
</evidence>
<accession>A0A8J4TXN8</accession>
<evidence type="ECO:0000256" key="13">
    <source>
        <dbReference type="ARBA" id="ARBA00022723"/>
    </source>
</evidence>
<dbReference type="InterPro" id="IPR020846">
    <property type="entry name" value="MFS_dom"/>
</dbReference>
<keyword evidence="9" id="KW-0597">Phosphoprotein</keyword>
<keyword evidence="15" id="KW-0735">Signal-anchor</keyword>
<dbReference type="SUPFAM" id="SSF53448">
    <property type="entry name" value="Nucleotide-diphospho-sugar transferases"/>
    <property type="match status" value="1"/>
</dbReference>
<reference evidence="35" key="1">
    <citation type="submission" date="2020-07" db="EMBL/GenBank/DDBJ databases">
        <title>Clarias magur genome sequencing, assembly and annotation.</title>
        <authorList>
            <person name="Kushwaha B."/>
            <person name="Kumar R."/>
            <person name="Das P."/>
            <person name="Joshi C.G."/>
            <person name="Kumar D."/>
            <person name="Nagpure N.S."/>
            <person name="Pandey M."/>
            <person name="Agarwal S."/>
            <person name="Srivastava S."/>
            <person name="Singh M."/>
            <person name="Sahoo L."/>
            <person name="Jayasankar P."/>
            <person name="Meher P.K."/>
            <person name="Koringa P.G."/>
            <person name="Iquebal M.A."/>
            <person name="Das S.P."/>
            <person name="Bit A."/>
            <person name="Patnaik S."/>
            <person name="Patel N."/>
            <person name="Shah T.M."/>
            <person name="Hinsu A."/>
            <person name="Jena J.K."/>
        </authorList>
    </citation>
    <scope>NUCLEOTIDE SEQUENCE</scope>
    <source>
        <strain evidence="35">CIFAMagur01</strain>
        <tissue evidence="35">Testis</tissue>
    </source>
</reference>
<comment type="catalytic activity">
    <reaction evidence="28">
        <text>L-threonyl-[protein] + UDP-N-acetyl-alpha-D-galactosamine = a 3-O-[N-acetyl-alpha-D-galactosaminyl]-L-threonyl-[protein] + UDP + H(+)</text>
        <dbReference type="Rhea" id="RHEA:52424"/>
        <dbReference type="Rhea" id="RHEA-COMP:11060"/>
        <dbReference type="Rhea" id="RHEA-COMP:11689"/>
        <dbReference type="ChEBI" id="CHEBI:15378"/>
        <dbReference type="ChEBI" id="CHEBI:30013"/>
        <dbReference type="ChEBI" id="CHEBI:58223"/>
        <dbReference type="ChEBI" id="CHEBI:67138"/>
        <dbReference type="ChEBI" id="CHEBI:87075"/>
        <dbReference type="EC" id="2.4.1.41"/>
    </reaction>
</comment>
<keyword evidence="17" id="KW-0333">Golgi apparatus</keyword>
<evidence type="ECO:0000256" key="8">
    <source>
        <dbReference type="ARBA" id="ARBA00022475"/>
    </source>
</evidence>
<comment type="pathway">
    <text evidence="4">Protein modification; protein glycosylation.</text>
</comment>
<evidence type="ECO:0000256" key="10">
    <source>
        <dbReference type="ARBA" id="ARBA00022676"/>
    </source>
</evidence>
<dbReference type="Pfam" id="PF00652">
    <property type="entry name" value="Ricin_B_lectin"/>
    <property type="match status" value="1"/>
</dbReference>
<dbReference type="InterPro" id="IPR045885">
    <property type="entry name" value="GalNAc-T"/>
</dbReference>
<feature type="transmembrane region" description="Helical" evidence="33">
    <location>
        <begin position="369"/>
        <end position="386"/>
    </location>
</feature>
<dbReference type="Gene3D" id="2.80.10.50">
    <property type="match status" value="1"/>
</dbReference>
<feature type="transmembrane region" description="Helical" evidence="33">
    <location>
        <begin position="14"/>
        <end position="34"/>
    </location>
</feature>
<feature type="non-terminal residue" evidence="35">
    <location>
        <position position="1234"/>
    </location>
</feature>
<dbReference type="GO" id="GO:0043249">
    <property type="term" value="P:erythrocyte maturation"/>
    <property type="evidence" value="ECO:0007669"/>
    <property type="project" value="UniProtKB-KW"/>
</dbReference>
<evidence type="ECO:0000256" key="30">
    <source>
        <dbReference type="ARBA" id="ARBA00060240"/>
    </source>
</evidence>
<evidence type="ECO:0000256" key="27">
    <source>
        <dbReference type="ARBA" id="ARBA00046338"/>
    </source>
</evidence>
<feature type="transmembrane region" description="Helical" evidence="33">
    <location>
        <begin position="105"/>
        <end position="128"/>
    </location>
</feature>
<dbReference type="EC" id="2.4.1.41" evidence="6"/>
<dbReference type="GO" id="GO:0031966">
    <property type="term" value="C:mitochondrial membrane"/>
    <property type="evidence" value="ECO:0007669"/>
    <property type="project" value="UniProtKB-ARBA"/>
</dbReference>
<dbReference type="EMBL" id="QNUK01000144">
    <property type="protein sequence ID" value="KAF5900154.1"/>
    <property type="molecule type" value="Genomic_DNA"/>
</dbReference>
<dbReference type="InterPro" id="IPR035992">
    <property type="entry name" value="Ricin_B-like_lectins"/>
</dbReference>
<evidence type="ECO:0000256" key="1">
    <source>
        <dbReference type="ARBA" id="ARBA00001936"/>
    </source>
</evidence>
<dbReference type="SUPFAM" id="SSF103473">
    <property type="entry name" value="MFS general substrate transporter"/>
    <property type="match status" value="1"/>
</dbReference>
<comment type="function">
    <text evidence="30">Uniporter that mediates the transport of extracellular choline and ethanolamine into cells, thereby playing a key role in phospholipid biosynthesis. Choline and ethanolamine are the precursors of phosphatidylcholine and phosphatidylethanolamine, respectively, the two most abundant phospholipids. Transport is not coupled with proton transport and is exclusively driven by the choline (or ethanolamine) gradient across the plasma membrane. Also acts as a heme b transporter that mediates heme efflux from the cytoplasm to the extracellular compartment.</text>
</comment>
<evidence type="ECO:0000256" key="31">
    <source>
        <dbReference type="ARBA" id="ARBA00068050"/>
    </source>
</evidence>
<proteinExistence type="inferred from homology"/>
<evidence type="ECO:0000256" key="25">
    <source>
        <dbReference type="ARBA" id="ARBA00036811"/>
    </source>
</evidence>
<dbReference type="PANTHER" id="PTHR11675:SF8">
    <property type="entry name" value="POLYPEPTIDE N-ACETYLGALACTOSAMINYLTRANSFERASE 14"/>
    <property type="match status" value="1"/>
</dbReference>
<keyword evidence="10" id="KW-0328">Glycosyltransferase</keyword>
<evidence type="ECO:0000256" key="18">
    <source>
        <dbReference type="ARBA" id="ARBA00023057"/>
    </source>
</evidence>
<dbReference type="PROSITE" id="PS50850">
    <property type="entry name" value="MFS"/>
    <property type="match status" value="1"/>
</dbReference>
<evidence type="ECO:0000256" key="32">
    <source>
        <dbReference type="ARBA" id="ARBA00080886"/>
    </source>
</evidence>
<evidence type="ECO:0000256" key="6">
    <source>
        <dbReference type="ARBA" id="ARBA00012644"/>
    </source>
</evidence>
<dbReference type="GO" id="GO:0000139">
    <property type="term" value="C:Golgi membrane"/>
    <property type="evidence" value="ECO:0007669"/>
    <property type="project" value="UniProtKB-SubCell"/>
</dbReference>
<keyword evidence="20" id="KW-1015">Disulfide bond</keyword>
<name>A0A8J4TXN8_CLAMG</name>
<comment type="catalytic activity">
    <reaction evidence="26">
        <text>ethanolamine(in) = ethanolamine(out)</text>
        <dbReference type="Rhea" id="RHEA:32747"/>
        <dbReference type="ChEBI" id="CHEBI:57603"/>
    </reaction>
</comment>
<dbReference type="Gene3D" id="1.20.1250.20">
    <property type="entry name" value="MFS general substrate transporter like domains"/>
    <property type="match status" value="2"/>
</dbReference>
<evidence type="ECO:0000256" key="12">
    <source>
        <dbReference type="ARBA" id="ARBA00022692"/>
    </source>
</evidence>
<feature type="non-terminal residue" evidence="35">
    <location>
        <position position="1"/>
    </location>
</feature>
<keyword evidence="14" id="KW-0430">Lectin</keyword>
<feature type="transmembrane region" description="Helical" evidence="33">
    <location>
        <begin position="240"/>
        <end position="258"/>
    </location>
</feature>
<evidence type="ECO:0000256" key="4">
    <source>
        <dbReference type="ARBA" id="ARBA00004922"/>
    </source>
</evidence>
<comment type="subcellular location">
    <subcellularLocation>
        <location evidence="3">Cell membrane</location>
        <topology evidence="3">Multi-pass membrane protein</topology>
    </subcellularLocation>
    <subcellularLocation>
        <location evidence="2">Golgi apparatus membrane</location>
        <topology evidence="2">Single-pass type II membrane protein</topology>
    </subcellularLocation>
</comment>
<evidence type="ECO:0000256" key="11">
    <source>
        <dbReference type="ARBA" id="ARBA00022679"/>
    </source>
</evidence>
<keyword evidence="22" id="KW-0325">Glycoprotein</keyword>
<keyword evidence="18" id="KW-0265">Erythrocyte maturation</keyword>
<feature type="transmembrane region" description="Helical" evidence="33">
    <location>
        <begin position="464"/>
        <end position="482"/>
    </location>
</feature>
<keyword evidence="16 33" id="KW-1133">Transmembrane helix</keyword>
<evidence type="ECO:0000256" key="19">
    <source>
        <dbReference type="ARBA" id="ARBA00023136"/>
    </source>
</evidence>
<dbReference type="GO" id="GO:0006493">
    <property type="term" value="P:protein O-linked glycosylation"/>
    <property type="evidence" value="ECO:0007669"/>
    <property type="project" value="UniProtKB-ARBA"/>
</dbReference>
<keyword evidence="36" id="KW-1185">Reference proteome</keyword>
<feature type="domain" description="Major facilitator superfamily (MFS) profile" evidence="34">
    <location>
        <begin position="16"/>
        <end position="422"/>
    </location>
</feature>
<feature type="transmembrane region" description="Helical" evidence="33">
    <location>
        <begin position="182"/>
        <end position="202"/>
    </location>
</feature>
<evidence type="ECO:0000256" key="16">
    <source>
        <dbReference type="ARBA" id="ARBA00022989"/>
    </source>
</evidence>
<evidence type="ECO:0000256" key="20">
    <source>
        <dbReference type="ARBA" id="ARBA00023157"/>
    </source>
</evidence>
<evidence type="ECO:0000256" key="22">
    <source>
        <dbReference type="ARBA" id="ARBA00023180"/>
    </source>
</evidence>
<comment type="catalytic activity">
    <reaction evidence="25">
        <text>choline(out) = choline(in)</text>
        <dbReference type="Rhea" id="RHEA:32751"/>
        <dbReference type="ChEBI" id="CHEBI:15354"/>
    </reaction>
</comment>
<dbReference type="Gene3D" id="3.60.10.10">
    <property type="entry name" value="Endonuclease/exonuclease/phosphatase"/>
    <property type="match status" value="1"/>
</dbReference>
<evidence type="ECO:0000256" key="24">
    <source>
        <dbReference type="ARBA" id="ARBA00035075"/>
    </source>
</evidence>
<keyword evidence="11" id="KW-0808">Transferase</keyword>
<dbReference type="PANTHER" id="PTHR11675">
    <property type="entry name" value="N-ACETYLGALACTOSAMINYLTRANSFERASE"/>
    <property type="match status" value="1"/>
</dbReference>
<comment type="catalytic activity">
    <reaction evidence="24">
        <text>heme b(in) = heme b(out)</text>
        <dbReference type="Rhea" id="RHEA:75443"/>
        <dbReference type="ChEBI" id="CHEBI:60344"/>
    </reaction>
</comment>
<dbReference type="OrthoDB" id="429263at2759"/>
<evidence type="ECO:0000256" key="15">
    <source>
        <dbReference type="ARBA" id="ARBA00022968"/>
    </source>
</evidence>
<evidence type="ECO:0000256" key="26">
    <source>
        <dbReference type="ARBA" id="ARBA00045087"/>
    </source>
</evidence>
<dbReference type="InterPro" id="IPR036691">
    <property type="entry name" value="Endo/exonu/phosph_ase_sf"/>
</dbReference>
<gene>
    <name evidence="35" type="primary">galnt14</name>
    <name evidence="35" type="ORF">DAT39_010115</name>
</gene>
<feature type="transmembrane region" description="Helical" evidence="33">
    <location>
        <begin position="334"/>
        <end position="357"/>
    </location>
</feature>
<dbReference type="Proteomes" id="UP000727407">
    <property type="component" value="Unassembled WGS sequence"/>
</dbReference>
<dbReference type="InterPro" id="IPR036259">
    <property type="entry name" value="MFS_trans_sf"/>
</dbReference>
<dbReference type="InterPro" id="IPR005135">
    <property type="entry name" value="Endo/exonuclease/phosphatase"/>
</dbReference>
<dbReference type="GO" id="GO:0005886">
    <property type="term" value="C:plasma membrane"/>
    <property type="evidence" value="ECO:0007669"/>
    <property type="project" value="UniProtKB-SubCell"/>
</dbReference>
<dbReference type="AlphaFoldDB" id="A0A8J4TXN8"/>
<evidence type="ECO:0000256" key="29">
    <source>
        <dbReference type="ARBA" id="ARBA00052209"/>
    </source>
</evidence>
<dbReference type="SUPFAM" id="SSF50370">
    <property type="entry name" value="Ricin B-like lectins"/>
    <property type="match status" value="1"/>
</dbReference>
<feature type="transmembrane region" description="Helical" evidence="33">
    <location>
        <begin position="278"/>
        <end position="298"/>
    </location>
</feature>
<comment type="caution">
    <text evidence="35">The sequence shown here is derived from an EMBL/GenBank/DDBJ whole genome shotgun (WGS) entry which is preliminary data.</text>
</comment>
<keyword evidence="8" id="KW-1003">Cell membrane</keyword>
<dbReference type="GO" id="GO:0046872">
    <property type="term" value="F:metal ion binding"/>
    <property type="evidence" value="ECO:0007669"/>
    <property type="project" value="UniProtKB-KW"/>
</dbReference>
<dbReference type="FunFam" id="3.90.550.10:FF:000020">
    <property type="entry name" value="Polypeptide N-acetylgalactosaminyltransferase"/>
    <property type="match status" value="1"/>
</dbReference>
<evidence type="ECO:0000256" key="3">
    <source>
        <dbReference type="ARBA" id="ARBA00004651"/>
    </source>
</evidence>
<keyword evidence="23" id="KW-0464">Manganese</keyword>
<dbReference type="SUPFAM" id="SSF56219">
    <property type="entry name" value="DNase I-like"/>
    <property type="match status" value="1"/>
</dbReference>
<evidence type="ECO:0000256" key="2">
    <source>
        <dbReference type="ARBA" id="ARBA00004323"/>
    </source>
</evidence>
<dbReference type="InterPro" id="IPR001173">
    <property type="entry name" value="Glyco_trans_2-like"/>
</dbReference>
<dbReference type="Pfam" id="PF07690">
    <property type="entry name" value="MFS_1"/>
    <property type="match status" value="1"/>
</dbReference>
<comment type="cofactor">
    <cofactor evidence="1">
        <name>Mn(2+)</name>
        <dbReference type="ChEBI" id="CHEBI:29035"/>
    </cofactor>
</comment>
<comment type="similarity">
    <text evidence="27">Belongs to the major facilitator superfamily. Feline leukemia virus subgroup C receptor (TC 2.A.1.28.1) family.</text>
</comment>
<keyword evidence="21" id="KW-0675">Receptor</keyword>
<evidence type="ECO:0000256" key="33">
    <source>
        <dbReference type="SAM" id="Phobius"/>
    </source>
</evidence>
<comment type="similarity">
    <text evidence="5">Belongs to the glycosyltransferase 2 family. GalNAc-T subfamily.</text>
</comment>
<dbReference type="CDD" id="cd02510">
    <property type="entry name" value="pp-GalNAc-T"/>
    <property type="match status" value="1"/>
</dbReference>
<evidence type="ECO:0000256" key="9">
    <source>
        <dbReference type="ARBA" id="ARBA00022553"/>
    </source>
</evidence>
<comment type="catalytic activity">
    <reaction evidence="29">
        <text>L-seryl-[protein] + UDP-N-acetyl-alpha-D-galactosamine = a 3-O-[N-acetyl-alpha-D-galactosaminyl]-L-seryl-[protein] + UDP + H(+)</text>
        <dbReference type="Rhea" id="RHEA:23956"/>
        <dbReference type="Rhea" id="RHEA-COMP:9863"/>
        <dbReference type="Rhea" id="RHEA-COMP:12788"/>
        <dbReference type="ChEBI" id="CHEBI:15378"/>
        <dbReference type="ChEBI" id="CHEBI:29999"/>
        <dbReference type="ChEBI" id="CHEBI:53604"/>
        <dbReference type="ChEBI" id="CHEBI:58223"/>
        <dbReference type="ChEBI" id="CHEBI:67138"/>
        <dbReference type="EC" id="2.4.1.41"/>
    </reaction>
</comment>
<evidence type="ECO:0000256" key="5">
    <source>
        <dbReference type="ARBA" id="ARBA00005680"/>
    </source>
</evidence>
<sequence length="1234" mass="138834">EHKPLQTRLYSRRFAVLGIFSLYSLLNAFQWIQYSIITNVFTHFYDVNNVMIDWLSVVYMVAYIPLIFPATWLLDRKGLRVTALLGAGLNCAGAWLKCASARPDLFWVTMAAQVVCSVAQVFILGLPSRIASVWFGPREVSTACATAVLGNQLGVAIGFLLPPVLVPNTPENKELMGQNISVMFYGTAAISTLLFILTLFVIKDRPPLPPSQAQAVLPTGPTEDYSYKQSIINLFKSKPFILLLLSYGIMTGSFYSVSTLLNQMIITHYEGEELNAGRIGLTLVVAGMVGSILCGLWLDHTKTYKLTTLIVYVLSFLGMLVFTFTLGLGHLLVVFFTAGVLGFFMTGYLPIGFEFAVEITYPESEGTSSGLLNAFAQLFGIVFTLIQGKLTTDYNPLAGNIFLCAWIFFGIILTALIKSELKRHNVNMGASKCKASGCVVNPLVFHTSESSRKAEKMKKLSRKLALAAAALFWVAALLYFILLNSRKIPEQHAESRREEEEIWNTEWDDLLDEFEEKKYLNTNRWKPGQDPYTQYAFNQRESERISSNRALKDTRHYRCTTLHYDPELPSTSIVITLHNEARSTLLRTLRSVLNRTPVHLIHEIILVDDFSVDPNDCLLLTKLPKVKCLRNKQREGLIRSRVRGADAAKAEVLTFLDSHCEVNKDWLPPLLQRVKQDQSCIASPVIDIIDMDSFAYIAASSNLQGGFDWSLHFKWEQLSAEKRARRGNPTEPIKTPILPGGLLVVNKSWFNQMGKYDTAMDIWGGENFEISFRAWMCGGSLEIVPCSRVGHVFRKKHPYNFPNGNANTYIKNTRRTAEVWMDEFKIFYYFARPAARGKSYGDIRGRQELRKSLKCKSFQWYLDNVYPELKVPDNSHSKSGVIQQRQNCLEAQQTEGQDTLVLMFAICSSTRTANQEWIYTHGQQIRQQDVCMSVSTTLPASQILLVPCNISDSKQRWQRTGTHLEHQVSHFCLDSEMALDGMDNSGILVISPCYQCEYKCRTGRKLDGCMIAFKKSLFTLSSLHPVEFFRQGISILDRDNVGLIVVLKPALESGLERSICVVTTHLLYNPRRGDIKLAQLALLLAEISRVALQDDGTTCPVLLCGDFNSVPTSPLYTFITNSKLEYAGMPIGKVSGQEESPRGQRVLTPPLWPPSLGISQLCQYECKTNDPDVEKSRKGLNMRHIEHGLRLNSVYSHFLKGSGQREITTCHSRTAITVDYIFYSAAQSNKSSCT</sequence>
<dbReference type="FunFam" id="1.20.1250.20:FF:000184">
    <property type="entry name" value="Feline leukemia virus subgroup C receptor-related protein 1"/>
    <property type="match status" value="1"/>
</dbReference>
<dbReference type="Gene3D" id="3.90.550.10">
    <property type="entry name" value="Spore Coat Polysaccharide Biosynthesis Protein SpsA, Chain A"/>
    <property type="match status" value="1"/>
</dbReference>
<dbReference type="InterPro" id="IPR011701">
    <property type="entry name" value="MFS"/>
</dbReference>
<organism evidence="35 36">
    <name type="scientific">Clarias magur</name>
    <name type="common">Asian catfish</name>
    <name type="synonym">Macropteronotus magur</name>
    <dbReference type="NCBI Taxonomy" id="1594786"/>
    <lineage>
        <taxon>Eukaryota</taxon>
        <taxon>Metazoa</taxon>
        <taxon>Chordata</taxon>
        <taxon>Craniata</taxon>
        <taxon>Vertebrata</taxon>
        <taxon>Euteleostomi</taxon>
        <taxon>Actinopterygii</taxon>
        <taxon>Neopterygii</taxon>
        <taxon>Teleostei</taxon>
        <taxon>Ostariophysi</taxon>
        <taxon>Siluriformes</taxon>
        <taxon>Clariidae</taxon>
        <taxon>Clarias</taxon>
    </lineage>
</organism>
<keyword evidence="19 33" id="KW-0472">Membrane</keyword>
<dbReference type="GO" id="GO:0006783">
    <property type="term" value="P:heme biosynthetic process"/>
    <property type="evidence" value="ECO:0007669"/>
    <property type="project" value="UniProtKB-ARBA"/>
</dbReference>
<evidence type="ECO:0000313" key="35">
    <source>
        <dbReference type="EMBL" id="KAF5900154.1"/>
    </source>
</evidence>
<evidence type="ECO:0000259" key="34">
    <source>
        <dbReference type="PROSITE" id="PS50850"/>
    </source>
</evidence>